<dbReference type="GO" id="GO:0016887">
    <property type="term" value="F:ATP hydrolysis activity"/>
    <property type="evidence" value="ECO:0007669"/>
    <property type="project" value="InterPro"/>
</dbReference>
<dbReference type="PANTHER" id="PTHR40396">
    <property type="entry name" value="ATPASE-LIKE PROTEIN"/>
    <property type="match status" value="1"/>
</dbReference>
<dbReference type="Pfam" id="PF13304">
    <property type="entry name" value="AAA_21"/>
    <property type="match status" value="1"/>
</dbReference>
<accession>A0A699RR80</accession>
<comment type="caution">
    <text evidence="2">The sequence shown here is derived from an EMBL/GenBank/DDBJ whole genome shotgun (WGS) entry which is preliminary data.</text>
</comment>
<dbReference type="InterPro" id="IPR003959">
    <property type="entry name" value="ATPase_AAA_core"/>
</dbReference>
<gene>
    <name evidence="2" type="ORF">Tci_860555</name>
</gene>
<dbReference type="EMBL" id="BKCJ011116380">
    <property type="protein sequence ID" value="GFC88585.1"/>
    <property type="molecule type" value="Genomic_DNA"/>
</dbReference>
<dbReference type="AlphaFoldDB" id="A0A699RR80"/>
<dbReference type="Gene3D" id="3.40.50.300">
    <property type="entry name" value="P-loop containing nucleotide triphosphate hydrolases"/>
    <property type="match status" value="1"/>
</dbReference>
<evidence type="ECO:0000259" key="1">
    <source>
        <dbReference type="Pfam" id="PF13304"/>
    </source>
</evidence>
<dbReference type="SUPFAM" id="SSF52540">
    <property type="entry name" value="P-loop containing nucleoside triphosphate hydrolases"/>
    <property type="match status" value="1"/>
</dbReference>
<name>A0A699RR80_TANCI</name>
<organism evidence="2">
    <name type="scientific">Tanacetum cinerariifolium</name>
    <name type="common">Dalmatian daisy</name>
    <name type="synonym">Chrysanthemum cinerariifolium</name>
    <dbReference type="NCBI Taxonomy" id="118510"/>
    <lineage>
        <taxon>Eukaryota</taxon>
        <taxon>Viridiplantae</taxon>
        <taxon>Streptophyta</taxon>
        <taxon>Embryophyta</taxon>
        <taxon>Tracheophyta</taxon>
        <taxon>Spermatophyta</taxon>
        <taxon>Magnoliopsida</taxon>
        <taxon>eudicotyledons</taxon>
        <taxon>Gunneridae</taxon>
        <taxon>Pentapetalae</taxon>
        <taxon>asterids</taxon>
        <taxon>campanulids</taxon>
        <taxon>Asterales</taxon>
        <taxon>Asteraceae</taxon>
        <taxon>Asteroideae</taxon>
        <taxon>Anthemideae</taxon>
        <taxon>Anthemidinae</taxon>
        <taxon>Tanacetum</taxon>
    </lineage>
</organism>
<protein>
    <recommendedName>
        <fullName evidence="1">ATPase AAA-type core domain-containing protein</fullName>
    </recommendedName>
</protein>
<proteinExistence type="predicted"/>
<evidence type="ECO:0000313" key="2">
    <source>
        <dbReference type="EMBL" id="GFC88585.1"/>
    </source>
</evidence>
<dbReference type="PANTHER" id="PTHR40396:SF1">
    <property type="entry name" value="ATPASE AAA-TYPE CORE DOMAIN-CONTAINING PROTEIN"/>
    <property type="match status" value="1"/>
</dbReference>
<reference evidence="2" key="1">
    <citation type="journal article" date="2019" name="Sci. Rep.">
        <title>Draft genome of Tanacetum cinerariifolium, the natural source of mosquito coil.</title>
        <authorList>
            <person name="Yamashiro T."/>
            <person name="Shiraishi A."/>
            <person name="Satake H."/>
            <person name="Nakayama K."/>
        </authorList>
    </citation>
    <scope>NUCLEOTIDE SEQUENCE</scope>
</reference>
<feature type="non-terminal residue" evidence="2">
    <location>
        <position position="187"/>
    </location>
</feature>
<dbReference type="GO" id="GO:0005524">
    <property type="term" value="F:ATP binding"/>
    <property type="evidence" value="ECO:0007669"/>
    <property type="project" value="InterPro"/>
</dbReference>
<dbReference type="InterPro" id="IPR027417">
    <property type="entry name" value="P-loop_NTPase"/>
</dbReference>
<feature type="domain" description="ATPase AAA-type core" evidence="1">
    <location>
        <begin position="45"/>
        <end position="116"/>
    </location>
</feature>
<sequence length="187" mass="20680">MLNRFENEPEIATRIEELLHELYEGITGFHVQVFGGKMQVKLTEGKFSIPASRLSDGTLRFLSLLAILLNPTPPPLICLEEPELGLHPDAVLAIGRLIRETSERTQIIVTTHSDILGVIDNDRPMKIFVEGGGNQRALLGECRKAFRDLFEKAGVKKGSFEIVASGSRLDAYKDFKNALNAGYTDAV</sequence>